<protein>
    <submittedName>
        <fullName evidence="1">Uncharacterized protein</fullName>
    </submittedName>
</protein>
<dbReference type="Proteomes" id="UP000233375">
    <property type="component" value="Unassembled WGS sequence"/>
</dbReference>
<evidence type="ECO:0000313" key="1">
    <source>
        <dbReference type="EMBL" id="PKG22740.1"/>
    </source>
</evidence>
<sequence>MEWHSFFIGLLSASFAYALFSQNEDEEPIIEKDQNDDDIEINDFTARHVTLSCQTCRKLKRHKEIEPNLFQCVKCKRHVDIRVS</sequence>
<dbReference type="OrthoDB" id="2887764at2"/>
<accession>A0A2N0YZQ4</accession>
<keyword evidence="2" id="KW-1185">Reference proteome</keyword>
<reference evidence="1 2" key="1">
    <citation type="journal article" date="2003" name="Int. J. Syst. Evol. Microbiol.">
        <title>Bacillus nealsonii sp. nov., isolated from a spacecraft-assembly facility, whose spores are gamma-radiation resistant.</title>
        <authorList>
            <person name="Venkateswaran K."/>
            <person name="Kempf M."/>
            <person name="Chen F."/>
            <person name="Satomi M."/>
            <person name="Nicholson W."/>
            <person name="Kern R."/>
        </authorList>
    </citation>
    <scope>NUCLEOTIDE SEQUENCE [LARGE SCALE GENOMIC DNA]</scope>
    <source>
        <strain evidence="1 2">FO-92</strain>
    </source>
</reference>
<organism evidence="1 2">
    <name type="scientific">Niallia nealsonii</name>
    <dbReference type="NCBI Taxonomy" id="115979"/>
    <lineage>
        <taxon>Bacteria</taxon>
        <taxon>Bacillati</taxon>
        <taxon>Bacillota</taxon>
        <taxon>Bacilli</taxon>
        <taxon>Bacillales</taxon>
        <taxon>Bacillaceae</taxon>
        <taxon>Niallia</taxon>
    </lineage>
</organism>
<evidence type="ECO:0000313" key="2">
    <source>
        <dbReference type="Proteomes" id="UP000233375"/>
    </source>
</evidence>
<name>A0A2N0YZQ4_9BACI</name>
<dbReference type="RefSeq" id="WP_101178127.1">
    <property type="nucleotide sequence ID" value="NZ_PISE01000035.1"/>
</dbReference>
<dbReference type="EMBL" id="PISE01000035">
    <property type="protein sequence ID" value="PKG22740.1"/>
    <property type="molecule type" value="Genomic_DNA"/>
</dbReference>
<comment type="caution">
    <text evidence="1">The sequence shown here is derived from an EMBL/GenBank/DDBJ whole genome shotgun (WGS) entry which is preliminary data.</text>
</comment>
<proteinExistence type="predicted"/>
<gene>
    <name evidence="1" type="ORF">CWS01_15625</name>
</gene>
<dbReference type="AlphaFoldDB" id="A0A2N0YZQ4"/>